<dbReference type="OrthoDB" id="767873at2"/>
<dbReference type="RefSeq" id="WP_111636046.1">
    <property type="nucleotide sequence ID" value="NZ_JACHCE010000008.1"/>
</dbReference>
<evidence type="ECO:0000313" key="4">
    <source>
        <dbReference type="Proteomes" id="UP000249754"/>
    </source>
</evidence>
<organism evidence="3 4">
    <name type="scientific">Pedobacter cryoconitis</name>
    <dbReference type="NCBI Taxonomy" id="188932"/>
    <lineage>
        <taxon>Bacteria</taxon>
        <taxon>Pseudomonadati</taxon>
        <taxon>Bacteroidota</taxon>
        <taxon>Sphingobacteriia</taxon>
        <taxon>Sphingobacteriales</taxon>
        <taxon>Sphingobacteriaceae</taxon>
        <taxon>Pedobacter</taxon>
    </lineage>
</organism>
<evidence type="ECO:0000313" key="5">
    <source>
        <dbReference type="Proteomes" id="UP000537204"/>
    </source>
</evidence>
<sequence length="162" mass="18175">MKTSQDSDHTKTILVLTDFTKSALNATDYALFLAVQLKTNMLLFHSYYISGSEFESSQIVDYELLAQISKLNLEKEMNRLNTVINADTKNFKPRIDYLSEGGGVVENVCSIIDKKKDILMLVMSGFKSHSNDDVLFGTEITEVVSKARCPAVIVPEIECLRL</sequence>
<dbReference type="Proteomes" id="UP000249754">
    <property type="component" value="Unassembled WGS sequence"/>
</dbReference>
<proteinExistence type="predicted"/>
<dbReference type="AlphaFoldDB" id="A0A327S0F6"/>
<dbReference type="CDD" id="cd00293">
    <property type="entry name" value="USP-like"/>
    <property type="match status" value="1"/>
</dbReference>
<dbReference type="EMBL" id="JACHCE010000008">
    <property type="protein sequence ID" value="MBB5638388.1"/>
    <property type="molecule type" value="Genomic_DNA"/>
</dbReference>
<comment type="caution">
    <text evidence="3">The sequence shown here is derived from an EMBL/GenBank/DDBJ whole genome shotgun (WGS) entry which is preliminary data.</text>
</comment>
<dbReference type="InterPro" id="IPR014729">
    <property type="entry name" value="Rossmann-like_a/b/a_fold"/>
</dbReference>
<name>A0A327S0F6_9SPHI</name>
<dbReference type="SUPFAM" id="SSF52402">
    <property type="entry name" value="Adenine nucleotide alpha hydrolases-like"/>
    <property type="match status" value="1"/>
</dbReference>
<reference evidence="2 5" key="2">
    <citation type="submission" date="2020-08" db="EMBL/GenBank/DDBJ databases">
        <title>Genomic Encyclopedia of Type Strains, Phase IV (KMG-V): Genome sequencing to study the core and pangenomes of soil and plant-associated prokaryotes.</title>
        <authorList>
            <person name="Whitman W."/>
        </authorList>
    </citation>
    <scope>NUCLEOTIDE SEQUENCE [LARGE SCALE GENOMIC DNA]</scope>
    <source>
        <strain evidence="2 5">S3M1</strain>
    </source>
</reference>
<feature type="domain" description="UspA" evidence="1">
    <location>
        <begin position="11"/>
        <end position="155"/>
    </location>
</feature>
<dbReference type="InterPro" id="IPR006016">
    <property type="entry name" value="UspA"/>
</dbReference>
<dbReference type="EMBL" id="QLLR01000037">
    <property type="protein sequence ID" value="RAJ22590.1"/>
    <property type="molecule type" value="Genomic_DNA"/>
</dbReference>
<protein>
    <submittedName>
        <fullName evidence="3">Nucleotide-binding universal stress UspA family protein</fullName>
    </submittedName>
</protein>
<accession>A0A327S0F6</accession>
<evidence type="ECO:0000313" key="2">
    <source>
        <dbReference type="EMBL" id="MBB5638388.1"/>
    </source>
</evidence>
<reference evidence="3 4" key="1">
    <citation type="submission" date="2018-06" db="EMBL/GenBank/DDBJ databases">
        <title>Genomic Encyclopedia of Archaeal and Bacterial Type Strains, Phase II (KMG-II): from individual species to whole genera.</title>
        <authorList>
            <person name="Goeker M."/>
        </authorList>
    </citation>
    <scope>NUCLEOTIDE SEQUENCE [LARGE SCALE GENOMIC DNA]</scope>
    <source>
        <strain evidence="3 4">DSM 14825</strain>
    </source>
</reference>
<evidence type="ECO:0000313" key="3">
    <source>
        <dbReference type="EMBL" id="RAJ22590.1"/>
    </source>
</evidence>
<gene>
    <name evidence="2" type="ORF">HDE68_004317</name>
    <name evidence="3" type="ORF">LY11_04730</name>
</gene>
<dbReference type="Gene3D" id="3.40.50.620">
    <property type="entry name" value="HUPs"/>
    <property type="match status" value="1"/>
</dbReference>
<dbReference type="Pfam" id="PF00582">
    <property type="entry name" value="Usp"/>
    <property type="match status" value="1"/>
</dbReference>
<dbReference type="Proteomes" id="UP000537204">
    <property type="component" value="Unassembled WGS sequence"/>
</dbReference>
<evidence type="ECO:0000259" key="1">
    <source>
        <dbReference type="Pfam" id="PF00582"/>
    </source>
</evidence>